<dbReference type="EMBL" id="CAWYQH010000046">
    <property type="protein sequence ID" value="CAK8677825.1"/>
    <property type="molecule type" value="Genomic_DNA"/>
</dbReference>
<keyword evidence="3" id="KW-0732">Signal</keyword>
<protein>
    <submittedName>
        <fullName evidence="4">Uncharacterized protein</fullName>
    </submittedName>
</protein>
<evidence type="ECO:0000313" key="4">
    <source>
        <dbReference type="EMBL" id="CAK8677825.1"/>
    </source>
</evidence>
<keyword evidence="2" id="KW-0472">Membrane</keyword>
<dbReference type="Proteomes" id="UP001642483">
    <property type="component" value="Unassembled WGS sequence"/>
</dbReference>
<accession>A0ABP0FDQ1</accession>
<keyword evidence="2" id="KW-1133">Transmembrane helix</keyword>
<dbReference type="SMART" id="SM00209">
    <property type="entry name" value="TSP1"/>
    <property type="match status" value="2"/>
</dbReference>
<feature type="signal peptide" evidence="3">
    <location>
        <begin position="1"/>
        <end position="17"/>
    </location>
</feature>
<dbReference type="SUPFAM" id="SSF82895">
    <property type="entry name" value="TSP-1 type 1 repeat"/>
    <property type="match status" value="1"/>
</dbReference>
<feature type="chain" id="PRO_5046963997" evidence="3">
    <location>
        <begin position="18"/>
        <end position="608"/>
    </location>
</feature>
<feature type="region of interest" description="Disordered" evidence="1">
    <location>
        <begin position="310"/>
        <end position="330"/>
    </location>
</feature>
<proteinExistence type="predicted"/>
<dbReference type="Gene3D" id="2.20.100.10">
    <property type="entry name" value="Thrombospondin type-1 (TSP1) repeat"/>
    <property type="match status" value="1"/>
</dbReference>
<evidence type="ECO:0000313" key="5">
    <source>
        <dbReference type="Proteomes" id="UP001642483"/>
    </source>
</evidence>
<feature type="compositionally biased region" description="Basic and acidic residues" evidence="1">
    <location>
        <begin position="507"/>
        <end position="523"/>
    </location>
</feature>
<dbReference type="InterPro" id="IPR036383">
    <property type="entry name" value="TSP1_rpt_sf"/>
</dbReference>
<feature type="compositionally biased region" description="Polar residues" evidence="1">
    <location>
        <begin position="483"/>
        <end position="506"/>
    </location>
</feature>
<dbReference type="Pfam" id="PF00090">
    <property type="entry name" value="TSP_1"/>
    <property type="match status" value="1"/>
</dbReference>
<gene>
    <name evidence="4" type="ORF">CVLEPA_LOCUS7818</name>
</gene>
<feature type="compositionally biased region" description="Low complexity" evidence="1">
    <location>
        <begin position="544"/>
        <end position="559"/>
    </location>
</feature>
<keyword evidence="5" id="KW-1185">Reference proteome</keyword>
<feature type="region of interest" description="Disordered" evidence="1">
    <location>
        <begin position="443"/>
        <end position="608"/>
    </location>
</feature>
<sequence>MYSMTILLLFAWPICCAQVWVPSSYLQDMYLDGNNGSCRFNKYHNPVCAGSWKDMGKTKMLRNSLSKKPQCSYNAYVSTRICYSLAISGSPKEQCVRKRYYYYLNRECYSEWLDWEPCDKTCGGGTSQRYRFNVGAKSYSKQVRSCNQQACEAWTHWQPAELKCNENCTKLWTRQCVYNGSVVKPGRCLIDSFISNGNVTHQRLPCVVSNCPGFVRKELPQDRTSLNGSDTQTNTTTSIPVGRLFLNQNEDTKPTGNGLSFELGFVLGVAVILVFVVGFIAISRTQRGKKAIAALKVSATRTKQLRRFDNATYSPTPSDPQIAATTDESRRSMYVQPSLRRPGPSTVTEASFVVASQDPTNENPYHCPDEESNQQPCADVTADPVYADIPAYAVNESDNDDFFTDSDLDSQEELETGNTTHVQIPIMTQKPVASFVIEEHPDLTPKERREESFKHPNTTAFLDSPHSDVMPDNDESQNPPLPGNTSEDNTPRNKASVTYSKVIRSSQHCDRQNYDHNFAEDNKPRRKSKKPRRKPSTSPPRPPASSLNSSHVSHSRLNSQTSVISRKGSSLRVAIPEEGDYGQPLDSSKLTEDDYDTYNVPFGSQCSQ</sequence>
<evidence type="ECO:0000256" key="2">
    <source>
        <dbReference type="SAM" id="Phobius"/>
    </source>
</evidence>
<feature type="compositionally biased region" description="Basic residues" evidence="1">
    <location>
        <begin position="524"/>
        <end position="535"/>
    </location>
</feature>
<dbReference type="PROSITE" id="PS50092">
    <property type="entry name" value="TSP1"/>
    <property type="match status" value="1"/>
</dbReference>
<name>A0ABP0FDQ1_CLALP</name>
<evidence type="ECO:0000256" key="1">
    <source>
        <dbReference type="SAM" id="MobiDB-lite"/>
    </source>
</evidence>
<keyword evidence="2" id="KW-0812">Transmembrane</keyword>
<dbReference type="InterPro" id="IPR000884">
    <property type="entry name" value="TSP1_rpt"/>
</dbReference>
<evidence type="ECO:0000256" key="3">
    <source>
        <dbReference type="SAM" id="SignalP"/>
    </source>
</evidence>
<feature type="compositionally biased region" description="Basic and acidic residues" evidence="1">
    <location>
        <begin position="443"/>
        <end position="454"/>
    </location>
</feature>
<organism evidence="4 5">
    <name type="scientific">Clavelina lepadiformis</name>
    <name type="common">Light-bulb sea squirt</name>
    <name type="synonym">Ascidia lepadiformis</name>
    <dbReference type="NCBI Taxonomy" id="159417"/>
    <lineage>
        <taxon>Eukaryota</taxon>
        <taxon>Metazoa</taxon>
        <taxon>Chordata</taxon>
        <taxon>Tunicata</taxon>
        <taxon>Ascidiacea</taxon>
        <taxon>Aplousobranchia</taxon>
        <taxon>Clavelinidae</taxon>
        <taxon>Clavelina</taxon>
    </lineage>
</organism>
<reference evidence="4 5" key="1">
    <citation type="submission" date="2024-02" db="EMBL/GenBank/DDBJ databases">
        <authorList>
            <person name="Daric V."/>
            <person name="Darras S."/>
        </authorList>
    </citation>
    <scope>NUCLEOTIDE SEQUENCE [LARGE SCALE GENOMIC DNA]</scope>
</reference>
<comment type="caution">
    <text evidence="4">The sequence shown here is derived from an EMBL/GenBank/DDBJ whole genome shotgun (WGS) entry which is preliminary data.</text>
</comment>
<feature type="transmembrane region" description="Helical" evidence="2">
    <location>
        <begin position="263"/>
        <end position="282"/>
    </location>
</feature>